<feature type="transmembrane region" description="Helical" evidence="9">
    <location>
        <begin position="145"/>
        <end position="166"/>
    </location>
</feature>
<evidence type="ECO:0000256" key="9">
    <source>
        <dbReference type="SAM" id="Phobius"/>
    </source>
</evidence>
<feature type="transmembrane region" description="Helical" evidence="9">
    <location>
        <begin position="53"/>
        <end position="73"/>
    </location>
</feature>
<feature type="transmembrane region" description="Helical" evidence="9">
    <location>
        <begin position="462"/>
        <end position="480"/>
    </location>
</feature>
<evidence type="ECO:0000256" key="7">
    <source>
        <dbReference type="ARBA" id="ARBA00023136"/>
    </source>
</evidence>
<dbReference type="GO" id="GO:0005886">
    <property type="term" value="C:plasma membrane"/>
    <property type="evidence" value="ECO:0007669"/>
    <property type="project" value="UniProtKB-SubCell"/>
</dbReference>
<dbReference type="GO" id="GO:1904680">
    <property type="term" value="F:peptide transmembrane transporter activity"/>
    <property type="evidence" value="ECO:0007669"/>
    <property type="project" value="InterPro"/>
</dbReference>
<dbReference type="Pfam" id="PF00854">
    <property type="entry name" value="PTR2"/>
    <property type="match status" value="1"/>
</dbReference>
<accession>A0A385T0N0</accession>
<keyword evidence="5" id="KW-0653">Protein transport</keyword>
<keyword evidence="3" id="KW-1003">Cell membrane</keyword>
<dbReference type="Gene3D" id="1.20.1250.20">
    <property type="entry name" value="MFS general substrate transporter like domains"/>
    <property type="match status" value="1"/>
</dbReference>
<feature type="transmembrane region" description="Helical" evidence="9">
    <location>
        <begin position="326"/>
        <end position="347"/>
    </location>
</feature>
<dbReference type="InterPro" id="IPR005279">
    <property type="entry name" value="Dipep/tripep_permease"/>
</dbReference>
<keyword evidence="6 9" id="KW-1133">Transmembrane helix</keyword>
<dbReference type="KEGG" id="chk:D4L85_30385"/>
<dbReference type="AlphaFoldDB" id="A0A385T0N0"/>
<keyword evidence="2 8" id="KW-0813">Transport</keyword>
<dbReference type="Proteomes" id="UP000266183">
    <property type="component" value="Chromosome"/>
</dbReference>
<evidence type="ECO:0000259" key="10">
    <source>
        <dbReference type="PROSITE" id="PS50850"/>
    </source>
</evidence>
<evidence type="ECO:0000256" key="5">
    <source>
        <dbReference type="ARBA" id="ARBA00022856"/>
    </source>
</evidence>
<keyword evidence="7 9" id="KW-0472">Membrane</keyword>
<evidence type="ECO:0000256" key="6">
    <source>
        <dbReference type="ARBA" id="ARBA00022989"/>
    </source>
</evidence>
<comment type="subcellular location">
    <subcellularLocation>
        <location evidence="1">Cell membrane</location>
        <topology evidence="1">Multi-pass membrane protein</topology>
    </subcellularLocation>
    <subcellularLocation>
        <location evidence="8">Membrane</location>
        <topology evidence="8">Multi-pass membrane protein</topology>
    </subcellularLocation>
</comment>
<organism evidence="11 12">
    <name type="scientific">Chryseolinea soli</name>
    <dbReference type="NCBI Taxonomy" id="2321403"/>
    <lineage>
        <taxon>Bacteria</taxon>
        <taxon>Pseudomonadati</taxon>
        <taxon>Bacteroidota</taxon>
        <taxon>Cytophagia</taxon>
        <taxon>Cytophagales</taxon>
        <taxon>Fulvivirgaceae</taxon>
        <taxon>Chryseolinea</taxon>
    </lineage>
</organism>
<evidence type="ECO:0000256" key="3">
    <source>
        <dbReference type="ARBA" id="ARBA00022475"/>
    </source>
</evidence>
<feature type="transmembrane region" description="Helical" evidence="9">
    <location>
        <begin position="219"/>
        <end position="238"/>
    </location>
</feature>
<feature type="transmembrane region" description="Helical" evidence="9">
    <location>
        <begin position="107"/>
        <end position="125"/>
    </location>
</feature>
<dbReference type="InterPro" id="IPR050171">
    <property type="entry name" value="MFS_Transporters"/>
</dbReference>
<dbReference type="SUPFAM" id="SSF103473">
    <property type="entry name" value="MFS general substrate transporter"/>
    <property type="match status" value="1"/>
</dbReference>
<evidence type="ECO:0000256" key="2">
    <source>
        <dbReference type="ARBA" id="ARBA00022448"/>
    </source>
</evidence>
<feature type="transmembrane region" description="Helical" evidence="9">
    <location>
        <begin position="278"/>
        <end position="295"/>
    </location>
</feature>
<dbReference type="PROSITE" id="PS50850">
    <property type="entry name" value="MFS"/>
    <property type="match status" value="1"/>
</dbReference>
<comment type="similarity">
    <text evidence="8">Belongs to the major facilitator superfamily. Proton-dependent oligopeptide transporter (POT/PTR) (TC 2.A.17) family.</text>
</comment>
<dbReference type="EMBL" id="CP032382">
    <property type="protein sequence ID" value="AYB34628.1"/>
    <property type="molecule type" value="Genomic_DNA"/>
</dbReference>
<proteinExistence type="inferred from homology"/>
<evidence type="ECO:0000256" key="4">
    <source>
        <dbReference type="ARBA" id="ARBA00022692"/>
    </source>
</evidence>
<reference evidence="12" key="1">
    <citation type="submission" date="2018-09" db="EMBL/GenBank/DDBJ databases">
        <title>Chryseolinea sp. KIS68-18 isolated from soil.</title>
        <authorList>
            <person name="Weon H.-Y."/>
            <person name="Kwon S.-W."/>
            <person name="Lee S.A."/>
        </authorList>
    </citation>
    <scope>NUCLEOTIDE SEQUENCE [LARGE SCALE GENOMIC DNA]</scope>
    <source>
        <strain evidence="12">KIS68-18</strain>
    </source>
</reference>
<dbReference type="InterPro" id="IPR018456">
    <property type="entry name" value="PTR2_symporter_CS"/>
</dbReference>
<dbReference type="NCBIfam" id="TIGR00924">
    <property type="entry name" value="yjdL_sub1_fam"/>
    <property type="match status" value="1"/>
</dbReference>
<dbReference type="PROSITE" id="PS01023">
    <property type="entry name" value="PTR2_2"/>
    <property type="match status" value="1"/>
</dbReference>
<sequence length="495" mass="54699">MNPTFFGHPRGLATLFFTEMWERFSYYGMRALLMLFMITSAEKGGLGFSEETGGAIYGIYTMMVYMLALPGGWIADNVWGLRRSVFYGACIICLGHVLMAFPYMETFFVGLLLIAIGTGLLKPNISSLVGELYAKEENAKRDSGFSVFFMGINIGAFVAPFITGYFGEKVNWHYGFALAGAGMLIGLVQYKLSEKYLPPAPIETDRDVSEQRKKNARRLGIATLLVGLFVIALVTRVLVIDPIWLAKAFVYIIVGCTIVYFCYLLFGARLTKQERNGVLSILSFFATSVIFYMGYEQQGSSLNLFALRYTDLHIGNFEMPASWLQAVPAVGVLIFAPFFAWLWLWLSKRNIDPAIPVKLSFGLLFISASFFVMTGAALVVAQGQKALPGWLIVTYVLNTFGEICLYPVGLSAVKKLAPQKFAAQLMGVWFLSLALGNLLAGLLTSNMSNERIQQDPGVMVNLFLFLAIGVGFAGITVFVLSKKLRFASSRVVAKI</sequence>
<feature type="transmembrane region" description="Helical" evidence="9">
    <location>
        <begin position="85"/>
        <end position="101"/>
    </location>
</feature>
<evidence type="ECO:0000256" key="8">
    <source>
        <dbReference type="RuleBase" id="RU003755"/>
    </source>
</evidence>
<dbReference type="CDD" id="cd17346">
    <property type="entry name" value="MFS_DtpA_like"/>
    <property type="match status" value="1"/>
</dbReference>
<feature type="transmembrane region" description="Helical" evidence="9">
    <location>
        <begin position="387"/>
        <end position="409"/>
    </location>
</feature>
<dbReference type="RefSeq" id="WP_119757886.1">
    <property type="nucleotide sequence ID" value="NZ_CP032382.1"/>
</dbReference>
<dbReference type="PANTHER" id="PTHR23517">
    <property type="entry name" value="RESISTANCE PROTEIN MDTM, PUTATIVE-RELATED-RELATED"/>
    <property type="match status" value="1"/>
</dbReference>
<keyword evidence="4 8" id="KW-0812">Transmembrane</keyword>
<dbReference type="InterPro" id="IPR000109">
    <property type="entry name" value="POT_fam"/>
</dbReference>
<protein>
    <submittedName>
        <fullName evidence="11">MFS transporter</fullName>
    </submittedName>
</protein>
<dbReference type="PANTHER" id="PTHR23517:SF15">
    <property type="entry name" value="PROTON-DEPENDENT OLIGOPEPTIDE FAMILY TRANSPORT PROTEIN"/>
    <property type="match status" value="1"/>
</dbReference>
<keyword evidence="12" id="KW-1185">Reference proteome</keyword>
<dbReference type="OrthoDB" id="9772725at2"/>
<dbReference type="GO" id="GO:0006857">
    <property type="term" value="P:oligopeptide transport"/>
    <property type="evidence" value="ECO:0007669"/>
    <property type="project" value="InterPro"/>
</dbReference>
<gene>
    <name evidence="11" type="ORF">D4L85_30385</name>
</gene>
<evidence type="ECO:0000256" key="1">
    <source>
        <dbReference type="ARBA" id="ARBA00004651"/>
    </source>
</evidence>
<feature type="transmembrane region" description="Helical" evidence="9">
    <location>
        <begin position="172"/>
        <end position="190"/>
    </location>
</feature>
<feature type="domain" description="Major facilitator superfamily (MFS) profile" evidence="10">
    <location>
        <begin position="1"/>
        <end position="485"/>
    </location>
</feature>
<feature type="transmembrane region" description="Helical" evidence="9">
    <location>
        <begin position="421"/>
        <end position="442"/>
    </location>
</feature>
<feature type="transmembrane region" description="Helical" evidence="9">
    <location>
        <begin position="359"/>
        <end position="381"/>
    </location>
</feature>
<feature type="transmembrane region" description="Helical" evidence="9">
    <location>
        <begin position="244"/>
        <end position="266"/>
    </location>
</feature>
<keyword evidence="5" id="KW-0571">Peptide transport</keyword>
<dbReference type="InterPro" id="IPR036259">
    <property type="entry name" value="MFS_trans_sf"/>
</dbReference>
<evidence type="ECO:0000313" key="12">
    <source>
        <dbReference type="Proteomes" id="UP000266183"/>
    </source>
</evidence>
<dbReference type="InterPro" id="IPR020846">
    <property type="entry name" value="MFS_dom"/>
</dbReference>
<name>A0A385T0N0_9BACT</name>
<evidence type="ECO:0000313" key="11">
    <source>
        <dbReference type="EMBL" id="AYB34628.1"/>
    </source>
</evidence>